<feature type="domain" description="tRNA(Ile)-lysidine/2-thiocytidine synthase N-terminal" evidence="7">
    <location>
        <begin position="30"/>
        <end position="224"/>
    </location>
</feature>
<dbReference type="PANTHER" id="PTHR43033">
    <property type="entry name" value="TRNA(ILE)-LYSIDINE SYNTHASE-RELATED"/>
    <property type="match status" value="1"/>
</dbReference>
<dbReference type="Pfam" id="PF01171">
    <property type="entry name" value="ATP_bind_3"/>
    <property type="match status" value="1"/>
</dbReference>
<dbReference type="GO" id="GO:0032267">
    <property type="term" value="F:tRNA(Ile)-lysidine synthase activity"/>
    <property type="evidence" value="ECO:0007669"/>
    <property type="project" value="UniProtKB-EC"/>
</dbReference>
<evidence type="ECO:0000256" key="2">
    <source>
        <dbReference type="ARBA" id="ARBA00022694"/>
    </source>
</evidence>
<dbReference type="InterPro" id="IPR011063">
    <property type="entry name" value="TilS/TtcA_N"/>
</dbReference>
<protein>
    <recommendedName>
        <fullName evidence="6">tRNA(Ile)-lysidine synthase</fullName>
        <ecNumber evidence="6">6.3.4.19</ecNumber>
    </recommendedName>
    <alternativeName>
        <fullName evidence="6">tRNA(Ile)-2-lysyl-cytidine synthase</fullName>
    </alternativeName>
    <alternativeName>
        <fullName evidence="6">tRNA(Ile)-lysidine synthetase</fullName>
    </alternativeName>
</protein>
<dbReference type="EC" id="6.3.4.19" evidence="6"/>
<dbReference type="PANTHER" id="PTHR43033:SF1">
    <property type="entry name" value="TRNA(ILE)-LYSIDINE SYNTHASE-RELATED"/>
    <property type="match status" value="1"/>
</dbReference>
<gene>
    <name evidence="6 8" type="primary">tilS</name>
    <name evidence="8" type="ORF">M9980_10675</name>
</gene>
<keyword evidence="3 6" id="KW-0547">Nucleotide-binding</keyword>
<comment type="similarity">
    <text evidence="6">Belongs to the tRNA(Ile)-lysidine synthase family.</text>
</comment>
<dbReference type="CDD" id="cd01992">
    <property type="entry name" value="TilS_N"/>
    <property type="match status" value="1"/>
</dbReference>
<keyword evidence="4 6" id="KW-0067">ATP-binding</keyword>
<organism evidence="8 9">
    <name type="scientific">Sphingomonas donggukensis</name>
    <dbReference type="NCBI Taxonomy" id="2949093"/>
    <lineage>
        <taxon>Bacteria</taxon>
        <taxon>Pseudomonadati</taxon>
        <taxon>Pseudomonadota</taxon>
        <taxon>Alphaproteobacteria</taxon>
        <taxon>Sphingomonadales</taxon>
        <taxon>Sphingomonadaceae</taxon>
        <taxon>Sphingomonas</taxon>
    </lineage>
</organism>
<proteinExistence type="inferred from homology"/>
<name>A0ABY4TRY5_9SPHN</name>
<evidence type="ECO:0000256" key="4">
    <source>
        <dbReference type="ARBA" id="ARBA00022840"/>
    </source>
</evidence>
<evidence type="ECO:0000313" key="9">
    <source>
        <dbReference type="Proteomes" id="UP001055580"/>
    </source>
</evidence>
<comment type="domain">
    <text evidence="6">The N-terminal region contains the highly conserved SGGXDS motif, predicted to be a P-loop motif involved in ATP binding.</text>
</comment>
<dbReference type="NCBIfam" id="TIGR02432">
    <property type="entry name" value="lysidine_TilS_N"/>
    <property type="match status" value="1"/>
</dbReference>
<dbReference type="HAMAP" id="MF_01161">
    <property type="entry name" value="tRNA_Ile_lys_synt"/>
    <property type="match status" value="1"/>
</dbReference>
<evidence type="ECO:0000259" key="7">
    <source>
        <dbReference type="Pfam" id="PF01171"/>
    </source>
</evidence>
<evidence type="ECO:0000256" key="5">
    <source>
        <dbReference type="ARBA" id="ARBA00048539"/>
    </source>
</evidence>
<evidence type="ECO:0000256" key="1">
    <source>
        <dbReference type="ARBA" id="ARBA00022598"/>
    </source>
</evidence>
<dbReference type="EMBL" id="CP098401">
    <property type="protein sequence ID" value="URW75022.1"/>
    <property type="molecule type" value="Genomic_DNA"/>
</dbReference>
<sequence length="349" mass="37152">MGIDPAATDRFREDVAWVAGATPAIDRPLALAVSGGPDSMAMLALAVAAFPGCVVAATIDHGLRAGSADEAAMVAGWCAGADVPHAVLRPAAEWSPRTVQADARHVRYALLADWALAAGALALATAHHADDQAETFLMRAARGSGVAGLAGIRPRWLWERHRWHRGYPEGGVVAVADVDALPVVRPLLDWRREELAVVCAAAGMPSVRDPSNADDRFDRVRARRWLATQPDLDARALARSAAACAEADAAISAMMDVLRGERARDSDVYECTYDIAGLPRELCRRLARDAIGYVRDVQGITEGRWSDANNVEPLLDALEAGGQATLAGVLASAKGALWHFRKAPPRRAT</sequence>
<dbReference type="RefSeq" id="WP_250750501.1">
    <property type="nucleotide sequence ID" value="NZ_CP098401.1"/>
</dbReference>
<comment type="function">
    <text evidence="6">Ligates lysine onto the cytidine present at position 34 of the AUA codon-specific tRNA(Ile) that contains the anticodon CAU, in an ATP-dependent manner. Cytidine is converted to lysidine, thus changing the amino acid specificity of the tRNA from methionine to isoleucine.</text>
</comment>
<keyword evidence="6" id="KW-0963">Cytoplasm</keyword>
<keyword evidence="9" id="KW-1185">Reference proteome</keyword>
<keyword evidence="2 6" id="KW-0819">tRNA processing</keyword>
<evidence type="ECO:0000256" key="6">
    <source>
        <dbReference type="HAMAP-Rule" id="MF_01161"/>
    </source>
</evidence>
<dbReference type="Proteomes" id="UP001055580">
    <property type="component" value="Chromosome"/>
</dbReference>
<comment type="subcellular location">
    <subcellularLocation>
        <location evidence="6">Cytoplasm</location>
    </subcellularLocation>
</comment>
<feature type="binding site" evidence="6">
    <location>
        <begin position="34"/>
        <end position="39"/>
    </location>
    <ligand>
        <name>ATP</name>
        <dbReference type="ChEBI" id="CHEBI:30616"/>
    </ligand>
</feature>
<accession>A0ABY4TRY5</accession>
<dbReference type="InterPro" id="IPR012795">
    <property type="entry name" value="tRNA_Ile_lys_synt_N"/>
</dbReference>
<dbReference type="InterPro" id="IPR012094">
    <property type="entry name" value="tRNA_Ile_lys_synt"/>
</dbReference>
<dbReference type="InterPro" id="IPR014729">
    <property type="entry name" value="Rossmann-like_a/b/a_fold"/>
</dbReference>
<keyword evidence="1 6" id="KW-0436">Ligase</keyword>
<dbReference type="SUPFAM" id="SSF52402">
    <property type="entry name" value="Adenine nucleotide alpha hydrolases-like"/>
    <property type="match status" value="1"/>
</dbReference>
<reference evidence="8" key="1">
    <citation type="submission" date="2022-05" db="EMBL/GenBank/DDBJ databases">
        <title>Sphingomonas sp. strain RMG20 Genome sequencing and assembly.</title>
        <authorList>
            <person name="Kim I."/>
        </authorList>
    </citation>
    <scope>NUCLEOTIDE SEQUENCE</scope>
    <source>
        <strain evidence="8">RMG20</strain>
    </source>
</reference>
<dbReference type="Gene3D" id="3.40.50.620">
    <property type="entry name" value="HUPs"/>
    <property type="match status" value="1"/>
</dbReference>
<evidence type="ECO:0000256" key="3">
    <source>
        <dbReference type="ARBA" id="ARBA00022741"/>
    </source>
</evidence>
<comment type="catalytic activity">
    <reaction evidence="5 6">
        <text>cytidine(34) in tRNA(Ile2) + L-lysine + ATP = lysidine(34) in tRNA(Ile2) + AMP + diphosphate + H(+)</text>
        <dbReference type="Rhea" id="RHEA:43744"/>
        <dbReference type="Rhea" id="RHEA-COMP:10625"/>
        <dbReference type="Rhea" id="RHEA-COMP:10670"/>
        <dbReference type="ChEBI" id="CHEBI:15378"/>
        <dbReference type="ChEBI" id="CHEBI:30616"/>
        <dbReference type="ChEBI" id="CHEBI:32551"/>
        <dbReference type="ChEBI" id="CHEBI:33019"/>
        <dbReference type="ChEBI" id="CHEBI:82748"/>
        <dbReference type="ChEBI" id="CHEBI:83665"/>
        <dbReference type="ChEBI" id="CHEBI:456215"/>
        <dbReference type="EC" id="6.3.4.19"/>
    </reaction>
</comment>
<evidence type="ECO:0000313" key="8">
    <source>
        <dbReference type="EMBL" id="URW75022.1"/>
    </source>
</evidence>